<dbReference type="PANTHER" id="PTHR35789">
    <property type="entry name" value="SPORE GERMINATION PROTEIN B3"/>
    <property type="match status" value="1"/>
</dbReference>
<evidence type="ECO:0000256" key="2">
    <source>
        <dbReference type="ARBA" id="ARBA00007886"/>
    </source>
</evidence>
<proteinExistence type="inferred from homology"/>
<dbReference type="Pfam" id="PF25198">
    <property type="entry name" value="Spore_GerAC_N"/>
    <property type="match status" value="1"/>
</dbReference>
<evidence type="ECO:0000259" key="9">
    <source>
        <dbReference type="Pfam" id="PF25198"/>
    </source>
</evidence>
<evidence type="ECO:0000313" key="10">
    <source>
        <dbReference type="EMBL" id="NOU81997.1"/>
    </source>
</evidence>
<feature type="domain" description="Spore germination protein N-terminal" evidence="9">
    <location>
        <begin position="22"/>
        <end position="175"/>
    </location>
</feature>
<comment type="caution">
    <text evidence="10">The sequence shown here is derived from an EMBL/GenBank/DDBJ whole genome shotgun (WGS) entry which is preliminary data.</text>
</comment>
<evidence type="ECO:0000313" key="11">
    <source>
        <dbReference type="Proteomes" id="UP000596857"/>
    </source>
</evidence>
<comment type="subcellular location">
    <subcellularLocation>
        <location evidence="1">Membrane</location>
        <topology evidence="1">Lipid-anchor</topology>
    </subcellularLocation>
</comment>
<keyword evidence="5" id="KW-0472">Membrane</keyword>
<dbReference type="EMBL" id="WHOB01000069">
    <property type="protein sequence ID" value="NOU81997.1"/>
    <property type="molecule type" value="Genomic_DNA"/>
</dbReference>
<comment type="similarity">
    <text evidence="2">Belongs to the GerABKC lipoprotein family.</text>
</comment>
<accession>A0ABX1YM09</accession>
<dbReference type="InterPro" id="IPR046953">
    <property type="entry name" value="Spore_GerAC-like_C"/>
</dbReference>
<feature type="domain" description="Spore germination GerAC-like C-terminal" evidence="8">
    <location>
        <begin position="215"/>
        <end position="384"/>
    </location>
</feature>
<dbReference type="InterPro" id="IPR038501">
    <property type="entry name" value="Spore_GerAC_C_sf"/>
</dbReference>
<keyword evidence="6" id="KW-0564">Palmitate</keyword>
<evidence type="ECO:0000256" key="7">
    <source>
        <dbReference type="ARBA" id="ARBA00023288"/>
    </source>
</evidence>
<gene>
    <name evidence="10" type="ORF">GC101_24335</name>
</gene>
<keyword evidence="3" id="KW-0309">Germination</keyword>
<dbReference type="NCBIfam" id="TIGR02887">
    <property type="entry name" value="spore_ger_x_C"/>
    <property type="match status" value="1"/>
</dbReference>
<organism evidence="10 11">
    <name type="scientific">Paenibacillus phytohabitans</name>
    <dbReference type="NCBI Taxonomy" id="2654978"/>
    <lineage>
        <taxon>Bacteria</taxon>
        <taxon>Bacillati</taxon>
        <taxon>Bacillota</taxon>
        <taxon>Bacilli</taxon>
        <taxon>Bacillales</taxon>
        <taxon>Paenibacillaceae</taxon>
        <taxon>Paenibacillus</taxon>
    </lineage>
</organism>
<keyword evidence="4" id="KW-0732">Signal</keyword>
<dbReference type="RefSeq" id="WP_171719377.1">
    <property type="nucleotide sequence ID" value="NZ_WHOB01000069.1"/>
</dbReference>
<dbReference type="InterPro" id="IPR008844">
    <property type="entry name" value="Spore_GerAC-like"/>
</dbReference>
<evidence type="ECO:0000256" key="3">
    <source>
        <dbReference type="ARBA" id="ARBA00022544"/>
    </source>
</evidence>
<name>A0ABX1YM09_9BACL</name>
<evidence type="ECO:0000256" key="5">
    <source>
        <dbReference type="ARBA" id="ARBA00023136"/>
    </source>
</evidence>
<keyword evidence="11" id="KW-1185">Reference proteome</keyword>
<evidence type="ECO:0000256" key="1">
    <source>
        <dbReference type="ARBA" id="ARBA00004635"/>
    </source>
</evidence>
<evidence type="ECO:0000256" key="4">
    <source>
        <dbReference type="ARBA" id="ARBA00022729"/>
    </source>
</evidence>
<protein>
    <submittedName>
        <fullName evidence="10">Ger(X)C family spore germination protein</fullName>
    </submittedName>
</protein>
<sequence length="387" mass="43039">MKTLKLFLVFALLVNLTGCWSKIELDELTFIYGMFIDAGEEPGTVEVSISSPLPNRLMSGTQGGSGAGDGLAYSMVSKTSTTIPDAVILIQKDLSRRLEISHLKIVVVGKEYAKQGIGEMLEWFKRQPEIPLGTYIMAAPGRAKEIPKLSPIFEQLPDQVLANIVKENIMYSTTIRDCVLAEASHMGYAMNYLSFGSKDETSEHGKPEYWAGVGGVMLFQDKKMKGILKIKEGRSLAWAAGHFAGHNTLPVYSFVWEDDGKGAVSTIFLSNSASTSVKMTPEGPVFHVKVKGRAGITYFEDSEGRKADQLSDLIITKLQEEVVKEISESLEHVQKSGADVLQLGMLMEWNYPSEWKRLREHWEDYYSKEARIKVTANFKIADFGSEK</sequence>
<evidence type="ECO:0000256" key="6">
    <source>
        <dbReference type="ARBA" id="ARBA00023139"/>
    </source>
</evidence>
<dbReference type="PANTHER" id="PTHR35789:SF1">
    <property type="entry name" value="SPORE GERMINATION PROTEIN B3"/>
    <property type="match status" value="1"/>
</dbReference>
<dbReference type="Proteomes" id="UP000596857">
    <property type="component" value="Unassembled WGS sequence"/>
</dbReference>
<reference evidence="10 11" key="1">
    <citation type="submission" date="2019-10" db="EMBL/GenBank/DDBJ databases">
        <title>Description of Paenibacillus terricola sp. nov.</title>
        <authorList>
            <person name="Carlier A."/>
            <person name="Qi S."/>
        </authorList>
    </citation>
    <scope>NUCLEOTIDE SEQUENCE [LARGE SCALE GENOMIC DNA]</scope>
    <source>
        <strain evidence="10 11">LMG 31459</strain>
    </source>
</reference>
<evidence type="ECO:0000259" key="8">
    <source>
        <dbReference type="Pfam" id="PF05504"/>
    </source>
</evidence>
<keyword evidence="7" id="KW-0449">Lipoprotein</keyword>
<dbReference type="Pfam" id="PF05504">
    <property type="entry name" value="Spore_GerAC"/>
    <property type="match status" value="1"/>
</dbReference>
<dbReference type="InterPro" id="IPR057336">
    <property type="entry name" value="GerAC_N"/>
</dbReference>
<dbReference type="Gene3D" id="3.30.300.210">
    <property type="entry name" value="Nutrient germinant receptor protein C, domain 3"/>
    <property type="match status" value="1"/>
</dbReference>